<sequence>MKVDNYIIRKADITMKTIMILGGSKGVGKEILSSCLNKGYNVSFCGRSLEEGEKIIKSTKSESQLYFHKLNLESIEGIKDFYKQTIKRFKKIDALVLYAGITPVSSITNTEEDVYDSVFNINLKAPFFLLKHVLKSMIDNKSGSIIFFGSAHMDYGEMNRAPYALTKSSLYTLSNHIAHHYAKYGIRSNYLVMGWTNTEGELELRTKEGISAKKLKEKASTIIPMGRMLNTSDPIPAVMYFISDESAMTTGSLIRITGGEYI</sequence>
<dbReference type="Pfam" id="PF00106">
    <property type="entry name" value="adh_short"/>
    <property type="match status" value="1"/>
</dbReference>
<dbReference type="GO" id="GO:0016491">
    <property type="term" value="F:oxidoreductase activity"/>
    <property type="evidence" value="ECO:0007669"/>
    <property type="project" value="UniProtKB-KW"/>
</dbReference>
<keyword evidence="2" id="KW-0560">Oxidoreductase</keyword>
<gene>
    <name evidence="3" type="ORF">GGR42_000755</name>
</gene>
<dbReference type="InterPro" id="IPR036291">
    <property type="entry name" value="NAD(P)-bd_dom_sf"/>
</dbReference>
<evidence type="ECO:0000313" key="4">
    <source>
        <dbReference type="Proteomes" id="UP000590442"/>
    </source>
</evidence>
<reference evidence="3 4" key="1">
    <citation type="submission" date="2020-03" db="EMBL/GenBank/DDBJ databases">
        <title>Genomic Encyclopedia of Type Strains, Phase IV (KMG-IV): sequencing the most valuable type-strain genomes for metagenomic binning, comparative biology and taxonomic classification.</title>
        <authorList>
            <person name="Goeker M."/>
        </authorList>
    </citation>
    <scope>NUCLEOTIDE SEQUENCE [LARGE SCALE GENOMIC DNA]</scope>
    <source>
        <strain evidence="3 4">DSM 29762</strain>
    </source>
</reference>
<dbReference type="InterPro" id="IPR002347">
    <property type="entry name" value="SDR_fam"/>
</dbReference>
<evidence type="ECO:0000256" key="1">
    <source>
        <dbReference type="ARBA" id="ARBA00006484"/>
    </source>
</evidence>
<dbReference type="SUPFAM" id="SSF51735">
    <property type="entry name" value="NAD(P)-binding Rossmann-fold domains"/>
    <property type="match status" value="1"/>
</dbReference>
<dbReference type="PANTHER" id="PTHR43477:SF1">
    <property type="entry name" value="DIHYDROANTICAPSIN 7-DEHYDROGENASE"/>
    <property type="match status" value="1"/>
</dbReference>
<comment type="similarity">
    <text evidence="1">Belongs to the short-chain dehydrogenases/reductases (SDR) family.</text>
</comment>
<dbReference type="InterPro" id="IPR051122">
    <property type="entry name" value="SDR_DHRS6-like"/>
</dbReference>
<comment type="caution">
    <text evidence="3">The sequence shown here is derived from an EMBL/GenBank/DDBJ whole genome shotgun (WGS) entry which is preliminary data.</text>
</comment>
<proteinExistence type="inferred from homology"/>
<protein>
    <submittedName>
        <fullName evidence="3">NAD(P)-dependent dehydrogenase (Short-subunit alcohol dehydrogenase family)</fullName>
    </submittedName>
</protein>
<organism evidence="3 4">
    <name type="scientific">Saonia flava</name>
    <dbReference type="NCBI Taxonomy" id="523696"/>
    <lineage>
        <taxon>Bacteria</taxon>
        <taxon>Pseudomonadati</taxon>
        <taxon>Bacteroidota</taxon>
        <taxon>Flavobacteriia</taxon>
        <taxon>Flavobacteriales</taxon>
        <taxon>Flavobacteriaceae</taxon>
        <taxon>Saonia</taxon>
    </lineage>
</organism>
<dbReference type="PRINTS" id="PR00081">
    <property type="entry name" value="GDHRDH"/>
</dbReference>
<dbReference type="RefSeq" id="WP_245201385.1">
    <property type="nucleotide sequence ID" value="NZ_JAATJJ010000001.1"/>
</dbReference>
<dbReference type="Gene3D" id="3.40.50.720">
    <property type="entry name" value="NAD(P)-binding Rossmann-like Domain"/>
    <property type="match status" value="1"/>
</dbReference>
<accession>A0A846QVH3</accession>
<dbReference type="Proteomes" id="UP000590442">
    <property type="component" value="Unassembled WGS sequence"/>
</dbReference>
<keyword evidence="4" id="KW-1185">Reference proteome</keyword>
<evidence type="ECO:0000313" key="3">
    <source>
        <dbReference type="EMBL" id="NJB70293.1"/>
    </source>
</evidence>
<name>A0A846QVH3_9FLAO</name>
<evidence type="ECO:0000256" key="2">
    <source>
        <dbReference type="ARBA" id="ARBA00023002"/>
    </source>
</evidence>
<dbReference type="PANTHER" id="PTHR43477">
    <property type="entry name" value="DIHYDROANTICAPSIN 7-DEHYDROGENASE"/>
    <property type="match status" value="1"/>
</dbReference>
<dbReference type="CDD" id="cd05233">
    <property type="entry name" value="SDR_c"/>
    <property type="match status" value="1"/>
</dbReference>
<dbReference type="AlphaFoldDB" id="A0A846QVH3"/>
<dbReference type="EMBL" id="JAATJJ010000001">
    <property type="protein sequence ID" value="NJB70293.1"/>
    <property type="molecule type" value="Genomic_DNA"/>
</dbReference>